<dbReference type="GO" id="GO:0061630">
    <property type="term" value="F:ubiquitin protein ligase activity"/>
    <property type="evidence" value="ECO:0007669"/>
    <property type="project" value="InterPro"/>
</dbReference>
<organism evidence="5 6">
    <name type="scientific">Rhizophagus irregularis</name>
    <dbReference type="NCBI Taxonomy" id="588596"/>
    <lineage>
        <taxon>Eukaryota</taxon>
        <taxon>Fungi</taxon>
        <taxon>Fungi incertae sedis</taxon>
        <taxon>Mucoromycota</taxon>
        <taxon>Glomeromycotina</taxon>
        <taxon>Glomeromycetes</taxon>
        <taxon>Glomerales</taxon>
        <taxon>Glomeraceae</taxon>
        <taxon>Rhizophagus</taxon>
    </lineage>
</organism>
<dbReference type="PROSITE" id="PS50089">
    <property type="entry name" value="ZF_RING_2"/>
    <property type="match status" value="1"/>
</dbReference>
<sequence>MDTSDSSISSSTTEIVNPSDGIQSKLTVATRSRGRKPKIPTGQSMSTTDQIQEIATQDTTTQKTTTTMVIEQLPPVADVTSSKQIPRQKRGRKPKNSSPEQPVGTEFETLQIREAATQDKETATQETTTMVIEQFPSDAAIASTSSIQQITRPKRGRKPKNSSPEQPVGTESETLQNRETATQDKETATQETTTMVIEQFPPDAAIASTSSIQQITRPKRGRKPKNSSLEQPVGTESALRIQETVTQNKETTTQETTTAAIEQLPPDTVMTSTSSTQQITRPKRGRKPKNSSPEQPVGTESETLRIQETVTQNKETTTQETTTAAIEQLPPDVAMISTSSTQQIPRSKRGRKPKNSSLEQPVGTESEILEQVTSINEQPAGIEEQLQSSSLPVVSIPKRERKLNETTAQITEEPTNVASTSASTTSQRGRKRKTVSESSTTADPDQMTSSNPKTNEEISEGNPPKRGRINVLEQELAEPVEATTEATKNRGKKRKTTTENDNGEREADPAKENKKSKKSKKPEEKRLARTRTICSTPIYERIIRAEQQRLYMVNREKIDDFHEEFAVLGSTGNIYTVTIKHVPNCTCPDFGKGNLCKHIFFIYLKVFRLNRDSSFIYQKALLTKELRSIFANAAPDPTVLANQRVRDKYKTFTSGELVSDTNGNENEKRRPIEGNCPICYEPLEEKDHKNIVWCKEGCGNNLHKDCFEQWKRSKRGDKVTCVYCRINWEESGSELLINEEGYVNLGDVQGMNTIRDTTSYYRKYRSWY</sequence>
<reference evidence="5" key="1">
    <citation type="submission" date="2020-05" db="EMBL/GenBank/DDBJ databases">
        <authorList>
            <person name="Rincon C."/>
            <person name="Sanders R I."/>
            <person name="Robbins C."/>
            <person name="Chaturvedi A."/>
        </authorList>
    </citation>
    <scope>NUCLEOTIDE SEQUENCE</scope>
    <source>
        <strain evidence="5">CHB12</strain>
    </source>
</reference>
<proteinExistence type="predicted"/>
<feature type="compositionally biased region" description="Low complexity" evidence="2">
    <location>
        <begin position="56"/>
        <end position="67"/>
    </location>
</feature>
<dbReference type="EMBL" id="CAGKOT010000034">
    <property type="protein sequence ID" value="CAB5375429.1"/>
    <property type="molecule type" value="Genomic_DNA"/>
</dbReference>
<name>A0A916EBV5_9GLOM</name>
<evidence type="ECO:0000259" key="3">
    <source>
        <dbReference type="PROSITE" id="PS50089"/>
    </source>
</evidence>
<dbReference type="Pfam" id="PF04434">
    <property type="entry name" value="SWIM"/>
    <property type="match status" value="1"/>
</dbReference>
<feature type="compositionally biased region" description="Polar residues" evidence="2">
    <location>
        <begin position="336"/>
        <end position="345"/>
    </location>
</feature>
<dbReference type="InterPro" id="IPR007527">
    <property type="entry name" value="Znf_SWIM"/>
</dbReference>
<keyword evidence="1" id="KW-0862">Zinc</keyword>
<evidence type="ECO:0000256" key="2">
    <source>
        <dbReference type="SAM" id="MobiDB-lite"/>
    </source>
</evidence>
<feature type="domain" description="RING-type" evidence="3">
    <location>
        <begin position="676"/>
        <end position="725"/>
    </location>
</feature>
<dbReference type="CDD" id="cd16494">
    <property type="entry name" value="RING-CH-C4HC3_ZSWM2"/>
    <property type="match status" value="1"/>
</dbReference>
<evidence type="ECO:0000313" key="5">
    <source>
        <dbReference type="EMBL" id="CAB5375429.1"/>
    </source>
</evidence>
<feature type="compositionally biased region" description="Low complexity" evidence="2">
    <location>
        <begin position="242"/>
        <end position="258"/>
    </location>
</feature>
<dbReference type="VEuPathDB" id="FungiDB:RhiirFUN_026304"/>
<dbReference type="InterPro" id="IPR001841">
    <property type="entry name" value="Znf_RING"/>
</dbReference>
<feature type="compositionally biased region" description="Low complexity" evidence="2">
    <location>
        <begin position="307"/>
        <end position="323"/>
    </location>
</feature>
<gene>
    <name evidence="5" type="ORF">CHRIB12_LOCUS14877</name>
</gene>
<dbReference type="Proteomes" id="UP000684084">
    <property type="component" value="Unassembled WGS sequence"/>
</dbReference>
<feature type="compositionally biased region" description="Polar residues" evidence="2">
    <location>
        <begin position="405"/>
        <end position="417"/>
    </location>
</feature>
<dbReference type="PANTHER" id="PTHR21540">
    <property type="entry name" value="RING FINGER AND SWIM DOMAIN-CONTAINING PROTEIN 2"/>
    <property type="match status" value="1"/>
</dbReference>
<dbReference type="GO" id="GO:0008270">
    <property type="term" value="F:zinc ion binding"/>
    <property type="evidence" value="ECO:0007669"/>
    <property type="project" value="UniProtKB-KW"/>
</dbReference>
<feature type="compositionally biased region" description="Polar residues" evidence="2">
    <location>
        <begin position="436"/>
        <end position="453"/>
    </location>
</feature>
<keyword evidence="1" id="KW-0863">Zinc-finger</keyword>
<feature type="compositionally biased region" description="Basic residues" evidence="2">
    <location>
        <begin position="86"/>
        <end position="95"/>
    </location>
</feature>
<keyword evidence="1" id="KW-0479">Metal-binding</keyword>
<feature type="region of interest" description="Disordered" evidence="2">
    <location>
        <begin position="1"/>
        <end position="528"/>
    </location>
</feature>
<protein>
    <submittedName>
        <fullName evidence="5">Uncharacterized protein</fullName>
    </submittedName>
</protein>
<feature type="compositionally biased region" description="Polar residues" evidence="2">
    <location>
        <begin position="290"/>
        <end position="306"/>
    </location>
</feature>
<dbReference type="PROSITE" id="PS50966">
    <property type="entry name" value="ZF_SWIM"/>
    <property type="match status" value="1"/>
</dbReference>
<evidence type="ECO:0000256" key="1">
    <source>
        <dbReference type="PROSITE-ProRule" id="PRU00175"/>
    </source>
</evidence>
<feature type="compositionally biased region" description="Basic and acidic residues" evidence="2">
    <location>
        <begin position="496"/>
        <end position="513"/>
    </location>
</feature>
<accession>A0A916EBV5</accession>
<dbReference type="PANTHER" id="PTHR21540:SF0">
    <property type="entry name" value="PHD FAMILY PROTEIN"/>
    <property type="match status" value="1"/>
</dbReference>
<feature type="compositionally biased region" description="Polar residues" evidence="2">
    <location>
        <begin position="41"/>
        <end position="55"/>
    </location>
</feature>
<feature type="compositionally biased region" description="Polar residues" evidence="2">
    <location>
        <begin position="161"/>
        <end position="180"/>
    </location>
</feature>
<comment type="caution">
    <text evidence="5">The sequence shown here is derived from an EMBL/GenBank/DDBJ whole genome shotgun (WGS) entry which is preliminary data.</text>
</comment>
<feature type="compositionally biased region" description="Polar residues" evidence="2">
    <location>
        <begin position="207"/>
        <end position="216"/>
    </location>
</feature>
<feature type="compositionally biased region" description="Low complexity" evidence="2">
    <location>
        <begin position="1"/>
        <end position="13"/>
    </location>
</feature>
<dbReference type="InterPro" id="IPR039903">
    <property type="entry name" value="Zswim2"/>
</dbReference>
<evidence type="ECO:0000313" key="6">
    <source>
        <dbReference type="Proteomes" id="UP000684084"/>
    </source>
</evidence>
<feature type="compositionally biased region" description="Polar residues" evidence="2">
    <location>
        <begin position="269"/>
        <end position="280"/>
    </location>
</feature>
<evidence type="ECO:0000259" key="4">
    <source>
        <dbReference type="PROSITE" id="PS50966"/>
    </source>
</evidence>
<feature type="compositionally biased region" description="Polar residues" evidence="2">
    <location>
        <begin position="14"/>
        <end position="30"/>
    </location>
</feature>
<dbReference type="AlphaFoldDB" id="A0A916EBV5"/>
<feature type="domain" description="SWIM-type" evidence="4">
    <location>
        <begin position="575"/>
        <end position="607"/>
    </location>
</feature>
<feature type="compositionally biased region" description="Polar residues" evidence="2">
    <location>
        <begin position="142"/>
        <end position="151"/>
    </location>
</feature>
<dbReference type="OrthoDB" id="2122982at2759"/>